<evidence type="ECO:0000259" key="1">
    <source>
        <dbReference type="Pfam" id="PF01408"/>
    </source>
</evidence>
<protein>
    <submittedName>
        <fullName evidence="3">Dehydrogenase</fullName>
    </submittedName>
</protein>
<gene>
    <name evidence="3" type="ORF">HEB94_006009</name>
</gene>
<dbReference type="SUPFAM" id="SSF55347">
    <property type="entry name" value="Glyceraldehyde-3-phosphate dehydrogenase-like, C-terminal domain"/>
    <property type="match status" value="1"/>
</dbReference>
<feature type="domain" description="GFO/IDH/MocA-like oxidoreductase" evidence="2">
    <location>
        <begin position="150"/>
        <end position="259"/>
    </location>
</feature>
<dbReference type="InterPro" id="IPR036291">
    <property type="entry name" value="NAD(P)-bd_dom_sf"/>
</dbReference>
<sequence length="357" mass="38527">MSVRIGFIGVGSIAASHLADLVRIPEAEVVALSDVSPECIEFARRKVNEASVRERGSAGPASEHRPLEAAAYTDYRLMLRNERLDAVYLCLPPFAHGDPEEAVVEAGLPMLVEKPVSLDLRTSAHILKLVRAKNLTVATGYQTRYAGYVERARHLIADRTIGMALATRFGRTPDTSWYHRQDQSGGQMIEMATHQVDLLRYLVGEVESVYAAAGTRINNKAQPDYDIFDVNCTTMRFDSGAVANLAVNFVAQLGDPMSGAAVHIFCDGLTVSLGGAGLRATSAEGVEEVASEESPMALEDQAFVRAVAEDRRDLIKSDYESGVRTLAVTIANDRSARTGQSVSVSDLLAEEAAILSA</sequence>
<dbReference type="InterPro" id="IPR055170">
    <property type="entry name" value="GFO_IDH_MocA-like_dom"/>
</dbReference>
<organism evidence="3 4">
    <name type="scientific">Actinopolymorpha pittospori</name>
    <dbReference type="NCBI Taxonomy" id="648752"/>
    <lineage>
        <taxon>Bacteria</taxon>
        <taxon>Bacillati</taxon>
        <taxon>Actinomycetota</taxon>
        <taxon>Actinomycetes</taxon>
        <taxon>Propionibacteriales</taxon>
        <taxon>Actinopolymorphaceae</taxon>
        <taxon>Actinopolymorpha</taxon>
    </lineage>
</organism>
<evidence type="ECO:0000313" key="3">
    <source>
        <dbReference type="EMBL" id="MBE1609161.1"/>
    </source>
</evidence>
<evidence type="ECO:0000259" key="2">
    <source>
        <dbReference type="Pfam" id="PF22725"/>
    </source>
</evidence>
<evidence type="ECO:0000313" key="4">
    <source>
        <dbReference type="Proteomes" id="UP000638648"/>
    </source>
</evidence>
<reference evidence="3" key="1">
    <citation type="submission" date="2020-10" db="EMBL/GenBank/DDBJ databases">
        <title>Sequencing the genomes of 1000 actinobacteria strains.</title>
        <authorList>
            <person name="Klenk H.-P."/>
        </authorList>
    </citation>
    <scope>NUCLEOTIDE SEQUENCE</scope>
    <source>
        <strain evidence="3">DSM 45354</strain>
    </source>
</reference>
<proteinExistence type="predicted"/>
<dbReference type="Pfam" id="PF01408">
    <property type="entry name" value="GFO_IDH_MocA"/>
    <property type="match status" value="1"/>
</dbReference>
<dbReference type="InterPro" id="IPR052515">
    <property type="entry name" value="Gfo/Idh/MocA_Oxidoreductase"/>
</dbReference>
<dbReference type="AlphaFoldDB" id="A0A927MZ11"/>
<dbReference type="Proteomes" id="UP000638648">
    <property type="component" value="Unassembled WGS sequence"/>
</dbReference>
<dbReference type="InterPro" id="IPR000683">
    <property type="entry name" value="Gfo/Idh/MocA-like_OxRdtase_N"/>
</dbReference>
<accession>A0A927MZ11</accession>
<dbReference type="GO" id="GO:0000166">
    <property type="term" value="F:nucleotide binding"/>
    <property type="evidence" value="ECO:0007669"/>
    <property type="project" value="InterPro"/>
</dbReference>
<dbReference type="PANTHER" id="PTHR43249">
    <property type="entry name" value="UDP-N-ACETYL-2-AMINO-2-DEOXY-D-GLUCURONATE OXIDASE"/>
    <property type="match status" value="1"/>
</dbReference>
<dbReference type="EMBL" id="JADBEM010000001">
    <property type="protein sequence ID" value="MBE1609161.1"/>
    <property type="molecule type" value="Genomic_DNA"/>
</dbReference>
<name>A0A927MZ11_9ACTN</name>
<dbReference type="Gene3D" id="3.30.360.10">
    <property type="entry name" value="Dihydrodipicolinate Reductase, domain 2"/>
    <property type="match status" value="1"/>
</dbReference>
<dbReference type="Pfam" id="PF22725">
    <property type="entry name" value="GFO_IDH_MocA_C3"/>
    <property type="match status" value="1"/>
</dbReference>
<feature type="domain" description="Gfo/Idh/MocA-like oxidoreductase N-terminal" evidence="1">
    <location>
        <begin position="3"/>
        <end position="141"/>
    </location>
</feature>
<dbReference type="PANTHER" id="PTHR43249:SF1">
    <property type="entry name" value="D-GLUCOSIDE 3-DEHYDROGENASE"/>
    <property type="match status" value="1"/>
</dbReference>
<dbReference type="SUPFAM" id="SSF51735">
    <property type="entry name" value="NAD(P)-binding Rossmann-fold domains"/>
    <property type="match status" value="1"/>
</dbReference>
<comment type="caution">
    <text evidence="3">The sequence shown here is derived from an EMBL/GenBank/DDBJ whole genome shotgun (WGS) entry which is preliminary data.</text>
</comment>
<dbReference type="Gene3D" id="3.40.50.720">
    <property type="entry name" value="NAD(P)-binding Rossmann-like Domain"/>
    <property type="match status" value="1"/>
</dbReference>
<keyword evidence="4" id="KW-1185">Reference proteome</keyword>
<dbReference type="RefSeq" id="WP_192752783.1">
    <property type="nucleotide sequence ID" value="NZ_BAABJL010000142.1"/>
</dbReference>